<feature type="signal peptide" evidence="1">
    <location>
        <begin position="1"/>
        <end position="17"/>
    </location>
</feature>
<feature type="domain" description="NAD(P)-binding" evidence="2">
    <location>
        <begin position="40"/>
        <end position="238"/>
    </location>
</feature>
<organism evidence="3 4">
    <name type="scientific">Triparma columacea</name>
    <dbReference type="NCBI Taxonomy" id="722753"/>
    <lineage>
        <taxon>Eukaryota</taxon>
        <taxon>Sar</taxon>
        <taxon>Stramenopiles</taxon>
        <taxon>Ochrophyta</taxon>
        <taxon>Bolidophyceae</taxon>
        <taxon>Parmales</taxon>
        <taxon>Triparmaceae</taxon>
        <taxon>Triparma</taxon>
    </lineage>
</organism>
<reference evidence="4" key="1">
    <citation type="journal article" date="2023" name="Commun. Biol.">
        <title>Genome analysis of Parmales, the sister group of diatoms, reveals the evolutionary specialization of diatoms from phago-mixotrophs to photoautotrophs.</title>
        <authorList>
            <person name="Ban H."/>
            <person name="Sato S."/>
            <person name="Yoshikawa S."/>
            <person name="Yamada K."/>
            <person name="Nakamura Y."/>
            <person name="Ichinomiya M."/>
            <person name="Sato N."/>
            <person name="Blanc-Mathieu R."/>
            <person name="Endo H."/>
            <person name="Kuwata A."/>
            <person name="Ogata H."/>
        </authorList>
    </citation>
    <scope>NUCLEOTIDE SEQUENCE [LARGE SCALE GENOMIC DNA]</scope>
</reference>
<dbReference type="OrthoDB" id="419598at2759"/>
<proteinExistence type="predicted"/>
<dbReference type="Gene3D" id="3.40.50.720">
    <property type="entry name" value="NAD(P)-binding Rossmann-like Domain"/>
    <property type="match status" value="1"/>
</dbReference>
<accession>A0A9W7LD65</accession>
<evidence type="ECO:0000313" key="4">
    <source>
        <dbReference type="Proteomes" id="UP001165065"/>
    </source>
</evidence>
<evidence type="ECO:0000313" key="3">
    <source>
        <dbReference type="EMBL" id="GMI45598.1"/>
    </source>
</evidence>
<feature type="chain" id="PRO_5040836697" description="NAD(P)-binding domain-containing protein" evidence="1">
    <location>
        <begin position="18"/>
        <end position="271"/>
    </location>
</feature>
<protein>
    <recommendedName>
        <fullName evidence="2">NAD(P)-binding domain-containing protein</fullName>
    </recommendedName>
</protein>
<sequence length="271" mass="28216">MKLTILSLVALLGSVSSFNTAFVSRRASSTALDAKIAVFGASGLTGQEVVYQALKNGDEVVGLTRNPQNLVTPKGSGGASEGQPIKDDKLMMIGGSVTSKADVDKVFAEGVDSCVIALGGKTKDVGETMLTDGTGVILDAMKENGVKRVAVITSIGAGNSKDQAPFFFKVLMATVMKNIFNDKNNQEELVSKSGLEYCIVRPGGLTVEPPAGVINVIDGEAGSIPRADVAQFCLDAVTVEDFPYIGKTPCISSTGGTSWVKDRSGKARGEM</sequence>
<keyword evidence="4" id="KW-1185">Reference proteome</keyword>
<comment type="caution">
    <text evidence="3">The sequence shown here is derived from an EMBL/GenBank/DDBJ whole genome shotgun (WGS) entry which is preliminary data.</text>
</comment>
<gene>
    <name evidence="3" type="ORF">TrCOL_g5945</name>
</gene>
<dbReference type="InterPro" id="IPR016040">
    <property type="entry name" value="NAD(P)-bd_dom"/>
</dbReference>
<dbReference type="Pfam" id="PF13460">
    <property type="entry name" value="NAD_binding_10"/>
    <property type="match status" value="1"/>
</dbReference>
<dbReference type="InterPro" id="IPR036291">
    <property type="entry name" value="NAD(P)-bd_dom_sf"/>
</dbReference>
<dbReference type="SUPFAM" id="SSF51735">
    <property type="entry name" value="NAD(P)-binding Rossmann-fold domains"/>
    <property type="match status" value="1"/>
</dbReference>
<evidence type="ECO:0000259" key="2">
    <source>
        <dbReference type="Pfam" id="PF13460"/>
    </source>
</evidence>
<dbReference type="PANTHER" id="PTHR15020">
    <property type="entry name" value="FLAVIN REDUCTASE-RELATED"/>
    <property type="match status" value="1"/>
</dbReference>
<dbReference type="Proteomes" id="UP001165065">
    <property type="component" value="Unassembled WGS sequence"/>
</dbReference>
<dbReference type="EMBL" id="BRYA01000257">
    <property type="protein sequence ID" value="GMI45598.1"/>
    <property type="molecule type" value="Genomic_DNA"/>
</dbReference>
<keyword evidence="1" id="KW-0732">Signal</keyword>
<name>A0A9W7LD65_9STRA</name>
<dbReference type="AlphaFoldDB" id="A0A9W7LD65"/>
<dbReference type="PANTHER" id="PTHR15020:SF45">
    <property type="entry name" value="NAD(P)-BINDING DOMAIN-CONTAINING PROTEIN"/>
    <property type="match status" value="1"/>
</dbReference>
<evidence type="ECO:0000256" key="1">
    <source>
        <dbReference type="SAM" id="SignalP"/>
    </source>
</evidence>